<keyword evidence="2" id="KW-0732">Signal</keyword>
<name>A0A1Y1CFZ4_9BACT</name>
<dbReference type="GO" id="GO:0070004">
    <property type="term" value="F:cysteine-type exopeptidase activity"/>
    <property type="evidence" value="ECO:0007669"/>
    <property type="project" value="InterPro"/>
</dbReference>
<reference evidence="3 4" key="1">
    <citation type="journal article" date="2018" name="Mar. Genomics">
        <title>Complete genome sequence of Marinifilaceae bacterium strain SPP2, isolated from the Antarctic marine sediment.</title>
        <authorList>
            <person name="Watanabe M."/>
            <person name="Kojima H."/>
            <person name="Fukui M."/>
        </authorList>
    </citation>
    <scope>NUCLEOTIDE SEQUENCE [LARGE SCALE GENOMIC DNA]</scope>
    <source>
        <strain evidence="3 4">SPP2</strain>
    </source>
</reference>
<comment type="similarity">
    <text evidence="1">Belongs to the peptidase C69 family.</text>
</comment>
<organism evidence="3 4">
    <name type="scientific">Labilibaculum antarcticum</name>
    <dbReference type="NCBI Taxonomy" id="1717717"/>
    <lineage>
        <taxon>Bacteria</taxon>
        <taxon>Pseudomonadati</taxon>
        <taxon>Bacteroidota</taxon>
        <taxon>Bacteroidia</taxon>
        <taxon>Marinilabiliales</taxon>
        <taxon>Marinifilaceae</taxon>
        <taxon>Labilibaculum</taxon>
    </lineage>
</organism>
<dbReference type="AlphaFoldDB" id="A0A1Y1CFZ4"/>
<evidence type="ECO:0000256" key="2">
    <source>
        <dbReference type="SAM" id="SignalP"/>
    </source>
</evidence>
<dbReference type="KEGG" id="mbas:ALGA_0919"/>
<dbReference type="InterPro" id="IPR005322">
    <property type="entry name" value="Peptidase_C69"/>
</dbReference>
<dbReference type="Proteomes" id="UP000218267">
    <property type="component" value="Chromosome"/>
</dbReference>
<comment type="catalytic activity">
    <reaction evidence="1">
        <text>an L-aminoacyl-L-amino acid + H2O = 2 an L-alpha-amino acid</text>
        <dbReference type="Rhea" id="RHEA:48940"/>
        <dbReference type="ChEBI" id="CHEBI:15377"/>
        <dbReference type="ChEBI" id="CHEBI:59869"/>
        <dbReference type="ChEBI" id="CHEBI:77460"/>
    </reaction>
</comment>
<evidence type="ECO:0000313" key="4">
    <source>
        <dbReference type="Proteomes" id="UP000218267"/>
    </source>
</evidence>
<evidence type="ECO:0000256" key="1">
    <source>
        <dbReference type="RuleBase" id="RU364089"/>
    </source>
</evidence>
<gene>
    <name evidence="3" type="ORF">ALGA_0919</name>
</gene>
<dbReference type="PANTHER" id="PTHR12994">
    <property type="entry name" value="SECERNIN"/>
    <property type="match status" value="1"/>
</dbReference>
<dbReference type="GO" id="GO:0006508">
    <property type="term" value="P:proteolysis"/>
    <property type="evidence" value="ECO:0007669"/>
    <property type="project" value="UniProtKB-KW"/>
</dbReference>
<dbReference type="RefSeq" id="WP_096428225.1">
    <property type="nucleotide sequence ID" value="NZ_AP018042.1"/>
</dbReference>
<dbReference type="EC" id="3.4.-.-" evidence="1"/>
<reference evidence="4" key="2">
    <citation type="journal article" date="2020" name="Antonie Van Leeuwenhoek">
        <title>Labilibaculum antarcticum sp. nov., a novel facultative anaerobic, psychrotorelant bacterium isolated from marine sediment of Antarctica.</title>
        <authorList>
            <person name="Watanabe M."/>
            <person name="Kojima H."/>
            <person name="Fukui M."/>
        </authorList>
    </citation>
    <scope>NUCLEOTIDE SEQUENCE [LARGE SCALE GENOMIC DNA]</scope>
    <source>
        <strain evidence="4">SPP2</strain>
    </source>
</reference>
<keyword evidence="1" id="KW-0645">Protease</keyword>
<keyword evidence="1" id="KW-0224">Dipeptidase</keyword>
<dbReference type="EMBL" id="AP018042">
    <property type="protein sequence ID" value="BAX79306.1"/>
    <property type="molecule type" value="Genomic_DNA"/>
</dbReference>
<dbReference type="GO" id="GO:0016805">
    <property type="term" value="F:dipeptidase activity"/>
    <property type="evidence" value="ECO:0007669"/>
    <property type="project" value="UniProtKB-KW"/>
</dbReference>
<evidence type="ECO:0000313" key="3">
    <source>
        <dbReference type="EMBL" id="BAX79306.1"/>
    </source>
</evidence>
<feature type="chain" id="PRO_5013254148" description="Dipeptidase" evidence="2">
    <location>
        <begin position="22"/>
        <end position="543"/>
    </location>
</feature>
<accession>A0A1Y1CFZ4</accession>
<feature type="signal peptide" evidence="2">
    <location>
        <begin position="1"/>
        <end position="21"/>
    </location>
</feature>
<protein>
    <recommendedName>
        <fullName evidence="1">Dipeptidase</fullName>
        <ecNumber evidence="1">3.4.-.-</ecNumber>
    </recommendedName>
</protein>
<proteinExistence type="inferred from homology"/>
<dbReference type="PANTHER" id="PTHR12994:SF17">
    <property type="entry name" value="LD30995P"/>
    <property type="match status" value="1"/>
</dbReference>
<sequence>MKKLLLIPLLVCTAIWQHASACTDIVAGKKATVDGSVITSHTYGGNDTRIRVVHGQKFPLGSMTPVYYGLQEINGSLNNYGEVIGEIPQVEQTYTYFHSAYSHTNEFQLAIAESTLSQKDELQVDRETGKQIMTVEQAQIFALQRCRTARGAIQLITSLMDQYGFLPSCGPESEALCIADPNEVWVLEIVAVGKNWTPESGKSGAIWAAQRVPDDHIAIVPNWSIIKEIDLSKPEWFMASENYQQVAIDHGWYNPDSGKPFIWQEAYSPCFREWASGRFWLFYSQFAPNLKQWPDRKLSDPFKGQDAYHQYVEDVSIYPFSVKPEKKISVQDIMAFQRSTFEGTIYDKTSDPDWYVPNKEGKLVKSPLTTPFPTTAMRELLDITNRRNVSKGNYGMICQLRSWLPDAIGGVYWVFQDNQFTSPYVPIYAGTQEIHESYKNYDPEHYNPASARWAIDFVDNLMYLRWQDAVKDMQEYRDPFQQTLFDNMEATDKKAKELYDISPKKAKEFLTQKSNENMQSVVDLFTKIRDLLITKYTNNKQGS</sequence>
<keyword evidence="4" id="KW-1185">Reference proteome</keyword>
<dbReference type="Pfam" id="PF03577">
    <property type="entry name" value="Peptidase_C69"/>
    <property type="match status" value="1"/>
</dbReference>
<dbReference type="OrthoDB" id="1109933at2"/>
<keyword evidence="1" id="KW-0378">Hydrolase</keyword>